<evidence type="ECO:0000313" key="3">
    <source>
        <dbReference type="Proteomes" id="UP000000933"/>
    </source>
</evidence>
<dbReference type="AlphaFoldDB" id="D5H4R8"/>
<reference evidence="2 3" key="1">
    <citation type="journal article" date="2010" name="ISME J.">
        <title>Fine-scale evolution: genomic, phenotypic and ecological differentiation in two coexisting Salinibacter ruber strains.</title>
        <authorList>
            <person name="Pena A."/>
            <person name="Teeling H."/>
            <person name="Huerta-Cepas J."/>
            <person name="Santos F."/>
            <person name="Yarza P."/>
            <person name="Brito-Echeverria J."/>
            <person name="Lucio M."/>
            <person name="Schmitt-Kopplin P."/>
            <person name="Meseguer I."/>
            <person name="Schenowitz C."/>
            <person name="Dossat C."/>
            <person name="Barbe V."/>
            <person name="Dopazo J."/>
            <person name="Rossello-Mora R."/>
            <person name="Schuler M."/>
            <person name="Glockner F.O."/>
            <person name="Amann R."/>
            <person name="Gabaldon T."/>
            <person name="Anton J."/>
        </authorList>
    </citation>
    <scope>NUCLEOTIDE SEQUENCE [LARGE SCALE GENOMIC DNA]</scope>
    <source>
        <strain evidence="2 3">M8</strain>
    </source>
</reference>
<sequence>MGEFRAPHATGPLGDGVEKGQPRTARSNAERSAAPPTRTTTGRLVRAGRFSNAPPAGASTGPEHARGTTFAFLKGKNPSFF</sequence>
<name>D5H4R8_SALRM</name>
<dbReference type="Proteomes" id="UP000000933">
    <property type="component" value="Chromosome"/>
</dbReference>
<proteinExistence type="predicted"/>
<feature type="region of interest" description="Disordered" evidence="1">
    <location>
        <begin position="1"/>
        <end position="68"/>
    </location>
</feature>
<dbReference type="EMBL" id="FP565814">
    <property type="protein sequence ID" value="CBH23023.1"/>
    <property type="molecule type" value="Genomic_DNA"/>
</dbReference>
<evidence type="ECO:0000313" key="2">
    <source>
        <dbReference type="EMBL" id="CBH23023.1"/>
    </source>
</evidence>
<dbReference type="HOGENOM" id="CLU_2571868_0_0_10"/>
<dbReference type="KEGG" id="srm:SRM_00102"/>
<accession>D5H4R8</accession>
<gene>
    <name evidence="2" type="ordered locus">SRM_00102</name>
</gene>
<reference evidence="3" key="2">
    <citation type="submission" date="2010-04" db="EMBL/GenBank/DDBJ databases">
        <title>Genome sequence of Salinibacter ruber M8.</title>
        <authorList>
            <consortium name="Genoscope"/>
        </authorList>
    </citation>
    <scope>NUCLEOTIDE SEQUENCE [LARGE SCALE GENOMIC DNA]</scope>
    <source>
        <strain evidence="3">M8</strain>
    </source>
</reference>
<evidence type="ECO:0000256" key="1">
    <source>
        <dbReference type="SAM" id="MobiDB-lite"/>
    </source>
</evidence>
<organism evidence="2 3">
    <name type="scientific">Salinibacter ruber (strain M8)</name>
    <dbReference type="NCBI Taxonomy" id="761659"/>
    <lineage>
        <taxon>Bacteria</taxon>
        <taxon>Pseudomonadati</taxon>
        <taxon>Rhodothermota</taxon>
        <taxon>Rhodothermia</taxon>
        <taxon>Rhodothermales</taxon>
        <taxon>Salinibacteraceae</taxon>
        <taxon>Salinibacter</taxon>
    </lineage>
</organism>
<protein>
    <submittedName>
        <fullName evidence="2">Uncharacterized protein</fullName>
    </submittedName>
</protein>